<feature type="domain" description="PRELI/MSF1" evidence="1">
    <location>
        <begin position="1"/>
        <end position="179"/>
    </location>
</feature>
<sequence length="202" mass="22803">HSWDDVVNAAWRKYPNPVNTAITGIDVLRQELSKEGVLRSERIIQSHFPIPSWVTKVVIEDFKVLLFYLEDDFVTLTGFSGTQYSHEVTDIDPVNKCMTLVSRNLNAASFIRVDEKLIYTPDPTNNNKTILKQEAAVTVNLPAFTDYCENSFLNTYSSNALKGPKGIEWVIDQIKREYSGLSSKVTIGVQDYPDAMLAQVHS</sequence>
<proteinExistence type="predicted"/>
<dbReference type="STRING" id="51028.A0A0N4VDX6"/>
<dbReference type="Pfam" id="PF04707">
    <property type="entry name" value="PRELI"/>
    <property type="match status" value="1"/>
</dbReference>
<dbReference type="WBParaSite" id="EVEC_0000885501-mRNA-1">
    <property type="protein sequence ID" value="EVEC_0000885501-mRNA-1"/>
    <property type="gene ID" value="EVEC_0000885501"/>
</dbReference>
<dbReference type="InterPro" id="IPR006797">
    <property type="entry name" value="PRELI/MSF1_dom"/>
</dbReference>
<dbReference type="AlphaFoldDB" id="A0A0N4VDX6"/>
<dbReference type="OrthoDB" id="407630at2759"/>
<gene>
    <name evidence="2" type="ORF">EVEC_LOCUS8307</name>
</gene>
<evidence type="ECO:0000313" key="4">
    <source>
        <dbReference type="WBParaSite" id="EVEC_0000885501-mRNA-1"/>
    </source>
</evidence>
<evidence type="ECO:0000259" key="1">
    <source>
        <dbReference type="PROSITE" id="PS50904"/>
    </source>
</evidence>
<accession>A0A0N4VDX6</accession>
<reference evidence="4" key="1">
    <citation type="submission" date="2017-02" db="UniProtKB">
        <authorList>
            <consortium name="WormBaseParasite"/>
        </authorList>
    </citation>
    <scope>IDENTIFICATION</scope>
</reference>
<evidence type="ECO:0000313" key="2">
    <source>
        <dbReference type="EMBL" id="VDD93556.1"/>
    </source>
</evidence>
<dbReference type="GO" id="GO:0005758">
    <property type="term" value="C:mitochondrial intermembrane space"/>
    <property type="evidence" value="ECO:0007669"/>
    <property type="project" value="InterPro"/>
</dbReference>
<dbReference type="PROSITE" id="PS50904">
    <property type="entry name" value="PRELI_MSF1"/>
    <property type="match status" value="1"/>
</dbReference>
<keyword evidence="3" id="KW-1185">Reference proteome</keyword>
<dbReference type="InterPro" id="IPR037365">
    <property type="entry name" value="Slowmo/Ups"/>
</dbReference>
<dbReference type="Proteomes" id="UP000274131">
    <property type="component" value="Unassembled WGS sequence"/>
</dbReference>
<name>A0A0N4VDX6_ENTVE</name>
<protein>
    <submittedName>
        <fullName evidence="4">PRELI/MSF1 domain-containing protein</fullName>
    </submittedName>
</protein>
<reference evidence="2 3" key="2">
    <citation type="submission" date="2018-10" db="EMBL/GenBank/DDBJ databases">
        <authorList>
            <consortium name="Pathogen Informatics"/>
        </authorList>
    </citation>
    <scope>NUCLEOTIDE SEQUENCE [LARGE SCALE GENOMIC DNA]</scope>
</reference>
<evidence type="ECO:0000313" key="3">
    <source>
        <dbReference type="Proteomes" id="UP000274131"/>
    </source>
</evidence>
<dbReference type="PANTHER" id="PTHR11158">
    <property type="entry name" value="MSF1/PX19 RELATED"/>
    <property type="match status" value="1"/>
</dbReference>
<organism evidence="4">
    <name type="scientific">Enterobius vermicularis</name>
    <name type="common">Human pinworm</name>
    <dbReference type="NCBI Taxonomy" id="51028"/>
    <lineage>
        <taxon>Eukaryota</taxon>
        <taxon>Metazoa</taxon>
        <taxon>Ecdysozoa</taxon>
        <taxon>Nematoda</taxon>
        <taxon>Chromadorea</taxon>
        <taxon>Rhabditida</taxon>
        <taxon>Spirurina</taxon>
        <taxon>Oxyuridomorpha</taxon>
        <taxon>Oxyuroidea</taxon>
        <taxon>Oxyuridae</taxon>
        <taxon>Enterobius</taxon>
    </lineage>
</organism>
<dbReference type="EMBL" id="UXUI01009363">
    <property type="protein sequence ID" value="VDD93556.1"/>
    <property type="molecule type" value="Genomic_DNA"/>
</dbReference>